<name>A0ABD5RIE2_9EURY</name>
<dbReference type="Pfam" id="PF01039">
    <property type="entry name" value="Carboxyl_trans"/>
    <property type="match status" value="1"/>
</dbReference>
<evidence type="ECO:0000256" key="1">
    <source>
        <dbReference type="SAM" id="MobiDB-lite"/>
    </source>
</evidence>
<dbReference type="PANTHER" id="PTHR22855:SF13">
    <property type="entry name" value="METHYLCROTONOYL-COA CARBOXYLASE BETA CHAIN, MITOCHONDRIAL"/>
    <property type="match status" value="1"/>
</dbReference>
<sequence>MKVRIAREASEEEARAIAAALARHAVEEVEVYVGDADEPAVVHDAQHVGDAVPNDDIGPTEREIALLEEIAAIEQGGHEKYKQRLADQGKLFVRDRMDLWFGDDGLLFEDGKFAEFDAEDRLPADGMITGAAEFEGRDVHFMANDFTVKAGSMAAKGVEKFLRMQQRALKTGKPVLYLMDSSGGRIDQQTGFFANREGIGKYYYNHSMLSGRVPQICVLYGPCIAGAAYTPVFADFTVMVEGMSAMAIASPRMVKMVTGEDIDMQDLGGPQIHARHSGSADLVARDEEHARELVSQLVTYLPDNADQDPPQTEGTAPAAAPAGIDRVVPEEPNKGYDMHDLIERVVDADSVLELQPNYGGEIITAFARIDGRPVGIVANQPAQRAGAIFPDAAEKAAEFIWKCDAFSIPLLYLCDTPGFMAGSDVEKEGILEQGKKMIYATSSATVPKQSVVVRKAYGAGIYAMSGPAYDPESVIGLPAGEIGIMGPEAAINAVYANKLNAIDDPEERAEREAELREEYREDIDIHRMASEVVVDEIVPPASLREELANRFAFYETVEKDLPSKKHGTVL</sequence>
<keyword evidence="5" id="KW-1185">Reference proteome</keyword>
<organism evidence="4 5">
    <name type="scientific">Halomarina salina</name>
    <dbReference type="NCBI Taxonomy" id="1872699"/>
    <lineage>
        <taxon>Archaea</taxon>
        <taxon>Methanobacteriati</taxon>
        <taxon>Methanobacteriota</taxon>
        <taxon>Stenosarchaea group</taxon>
        <taxon>Halobacteria</taxon>
        <taxon>Halobacteriales</taxon>
        <taxon>Natronomonadaceae</taxon>
        <taxon>Halomarina</taxon>
    </lineage>
</organism>
<dbReference type="InterPro" id="IPR029045">
    <property type="entry name" value="ClpP/crotonase-like_dom_sf"/>
</dbReference>
<gene>
    <name evidence="4" type="ORF">ACFPYI_03380</name>
</gene>
<dbReference type="InterPro" id="IPR011762">
    <property type="entry name" value="COA_CT_N"/>
</dbReference>
<dbReference type="EMBL" id="JBHSQH010000001">
    <property type="protein sequence ID" value="MFC5970362.1"/>
    <property type="molecule type" value="Genomic_DNA"/>
</dbReference>
<evidence type="ECO:0000259" key="3">
    <source>
        <dbReference type="PROSITE" id="PS50989"/>
    </source>
</evidence>
<reference evidence="4 5" key="1">
    <citation type="journal article" date="2019" name="Int. J. Syst. Evol. Microbiol.">
        <title>The Global Catalogue of Microorganisms (GCM) 10K type strain sequencing project: providing services to taxonomists for standard genome sequencing and annotation.</title>
        <authorList>
            <consortium name="The Broad Institute Genomics Platform"/>
            <consortium name="The Broad Institute Genome Sequencing Center for Infectious Disease"/>
            <person name="Wu L."/>
            <person name="Ma J."/>
        </authorList>
    </citation>
    <scope>NUCLEOTIDE SEQUENCE [LARGE SCALE GENOMIC DNA]</scope>
    <source>
        <strain evidence="4 5">CGMCC 1.12543</strain>
    </source>
</reference>
<accession>A0ABD5RIE2</accession>
<dbReference type="EC" id="6.-.-.-" evidence="4"/>
<dbReference type="Proteomes" id="UP001596099">
    <property type="component" value="Unassembled WGS sequence"/>
</dbReference>
<dbReference type="PROSITE" id="PS50989">
    <property type="entry name" value="COA_CT_CTER"/>
    <property type="match status" value="1"/>
</dbReference>
<feature type="domain" description="CoA carboxyltransferase N-terminal" evidence="2">
    <location>
        <begin position="59"/>
        <end position="313"/>
    </location>
</feature>
<protein>
    <submittedName>
        <fullName evidence="4">Acyl-CoA carboxylase subunit beta</fullName>
        <ecNumber evidence="4">6.-.-.-</ecNumber>
    </submittedName>
</protein>
<dbReference type="RefSeq" id="WP_247419278.1">
    <property type="nucleotide sequence ID" value="NZ_JALLGW010000002.1"/>
</dbReference>
<dbReference type="InterPro" id="IPR045190">
    <property type="entry name" value="MCCB/AccD1-like"/>
</dbReference>
<dbReference type="InterPro" id="IPR011763">
    <property type="entry name" value="COA_CT_C"/>
</dbReference>
<dbReference type="SUPFAM" id="SSF52096">
    <property type="entry name" value="ClpP/crotonase"/>
    <property type="match status" value="2"/>
</dbReference>
<feature type="region of interest" description="Disordered" evidence="1">
    <location>
        <begin position="302"/>
        <end position="321"/>
    </location>
</feature>
<comment type="caution">
    <text evidence="4">The sequence shown here is derived from an EMBL/GenBank/DDBJ whole genome shotgun (WGS) entry which is preliminary data.</text>
</comment>
<dbReference type="InterPro" id="IPR034733">
    <property type="entry name" value="AcCoA_carboxyl_beta"/>
</dbReference>
<evidence type="ECO:0000313" key="4">
    <source>
        <dbReference type="EMBL" id="MFC5970362.1"/>
    </source>
</evidence>
<proteinExistence type="predicted"/>
<evidence type="ECO:0000313" key="5">
    <source>
        <dbReference type="Proteomes" id="UP001596099"/>
    </source>
</evidence>
<evidence type="ECO:0000259" key="2">
    <source>
        <dbReference type="PROSITE" id="PS50980"/>
    </source>
</evidence>
<dbReference type="AlphaFoldDB" id="A0ABD5RIE2"/>
<feature type="domain" description="CoA carboxyltransferase C-terminal" evidence="3">
    <location>
        <begin position="323"/>
        <end position="563"/>
    </location>
</feature>
<dbReference type="PROSITE" id="PS50980">
    <property type="entry name" value="COA_CT_NTER"/>
    <property type="match status" value="1"/>
</dbReference>
<dbReference type="PANTHER" id="PTHR22855">
    <property type="entry name" value="ACETYL, PROPIONYL, PYRUVATE, AND GLUTACONYL CARBOXYLASE-RELATED"/>
    <property type="match status" value="1"/>
</dbReference>
<keyword evidence="4" id="KW-0436">Ligase</keyword>
<dbReference type="Gene3D" id="3.90.226.10">
    <property type="entry name" value="2-enoyl-CoA Hydratase, Chain A, domain 1"/>
    <property type="match status" value="2"/>
</dbReference>
<dbReference type="GO" id="GO:0016874">
    <property type="term" value="F:ligase activity"/>
    <property type="evidence" value="ECO:0007669"/>
    <property type="project" value="UniProtKB-KW"/>
</dbReference>